<dbReference type="EnsemblMetazoa" id="XM_021056135.2">
    <property type="protein sequence ID" value="XP_020911794.1"/>
    <property type="gene ID" value="LOC110249557"/>
</dbReference>
<dbReference type="SUPFAM" id="SSF54695">
    <property type="entry name" value="POZ domain"/>
    <property type="match status" value="1"/>
</dbReference>
<keyword evidence="8" id="KW-1185">Reference proteome</keyword>
<dbReference type="AlphaFoldDB" id="A0A913XYG0"/>
<dbReference type="InterPro" id="IPR000210">
    <property type="entry name" value="BTB/POZ_dom"/>
</dbReference>
<dbReference type="GeneID" id="110249557"/>
<dbReference type="PROSITE" id="PS50097">
    <property type="entry name" value="BTB"/>
    <property type="match status" value="1"/>
</dbReference>
<sequence length="541" mass="60735">MAEIKDSSWQTQFYTLRERVEYAFNNSLFCDIEFIVEDSNNKVALSANKFILSVSSPVFETMFQGKLAEQGPQIHLPDCTKDGLKEMLRFLHSDVVNLTGSNVMEVLYLADKYMLPLLQDKCYEYLADNLTPDDVFTVLPQAQQSNDTRAEELCWNVVDFQTHQAVTSKAFLNISRDLLRQVLERDTLHTDEVNLFKAVDSWASNRIEEESKKENGDAKRSVLGDDIVHLIRFPMMTPKEFADDVLVSDILRGSEVTEVVQIFTSTAPSQTSFKRVKRIGQWNEMWTENRFDAVDTKYCGGQQNHTILFEVNKPIFLAGIRLFAVQSESCTKLESKLSVQNVKCKSKLFQTDVSSNVKQTIDGLQYSGQSVTISPPILLLSKEKYSITYSANVSFEQACRKADKRSIIRREPAPLFGQSANLREPLKQPSSPQTVSNFTSYLGSGGKSVVHCDDIKITFMNSEESNPGTTTEYGQFPSLLLKRRILLKKDPVPLLQFGKSSKGGFDFWSGKSSASDLFGGTSNTCLDPQSSASPVVSEEGD</sequence>
<feature type="compositionally biased region" description="Polar residues" evidence="5">
    <location>
        <begin position="519"/>
        <end position="534"/>
    </location>
</feature>
<dbReference type="InterPro" id="IPR038648">
    <property type="entry name" value="PHR_sf"/>
</dbReference>
<dbReference type="Gene3D" id="3.30.710.10">
    <property type="entry name" value="Potassium Channel Kv1.1, Chain A"/>
    <property type="match status" value="1"/>
</dbReference>
<dbReference type="RefSeq" id="XP_020911794.1">
    <property type="nucleotide sequence ID" value="XM_021056135.2"/>
</dbReference>
<evidence type="ECO:0000313" key="7">
    <source>
        <dbReference type="EnsemblMetazoa" id="XP_020911794.1"/>
    </source>
</evidence>
<dbReference type="Pfam" id="PF00651">
    <property type="entry name" value="BTB"/>
    <property type="match status" value="1"/>
</dbReference>
<evidence type="ECO:0000256" key="4">
    <source>
        <dbReference type="ARBA" id="ARBA00022786"/>
    </source>
</evidence>
<dbReference type="Pfam" id="PF07707">
    <property type="entry name" value="BACK"/>
    <property type="match status" value="1"/>
</dbReference>
<comment type="pathway">
    <text evidence="2">Protein modification; protein ubiquitination.</text>
</comment>
<dbReference type="GO" id="GO:0005829">
    <property type="term" value="C:cytosol"/>
    <property type="evidence" value="ECO:0007669"/>
    <property type="project" value="TreeGrafter"/>
</dbReference>
<proteinExistence type="predicted"/>
<keyword evidence="4" id="KW-0833">Ubl conjugation pathway</keyword>
<dbReference type="OMA" id="ANMANCY"/>
<accession>A0A913XYG0</accession>
<reference evidence="7" key="1">
    <citation type="submission" date="2022-11" db="UniProtKB">
        <authorList>
            <consortium name="EnsemblMetazoa"/>
        </authorList>
    </citation>
    <scope>IDENTIFICATION</scope>
</reference>
<comment type="subcellular location">
    <subcellularLocation>
        <location evidence="1">Cytoplasm</location>
    </subcellularLocation>
</comment>
<dbReference type="FunFam" id="1.25.40.420:FF:000008">
    <property type="entry name" value="BTB/POZ domain-containing protein POB1"/>
    <property type="match status" value="1"/>
</dbReference>
<evidence type="ECO:0000256" key="1">
    <source>
        <dbReference type="ARBA" id="ARBA00004496"/>
    </source>
</evidence>
<evidence type="ECO:0000313" key="8">
    <source>
        <dbReference type="Proteomes" id="UP000887567"/>
    </source>
</evidence>
<dbReference type="Proteomes" id="UP000887567">
    <property type="component" value="Unplaced"/>
</dbReference>
<feature type="domain" description="BTB" evidence="6">
    <location>
        <begin position="30"/>
        <end position="100"/>
    </location>
</feature>
<dbReference type="KEGG" id="epa:110249557"/>
<dbReference type="InterPro" id="IPR011705">
    <property type="entry name" value="BACK"/>
</dbReference>
<feature type="region of interest" description="Disordered" evidence="5">
    <location>
        <begin position="519"/>
        <end position="541"/>
    </location>
</feature>
<keyword evidence="3" id="KW-0963">Cytoplasm</keyword>
<dbReference type="SMART" id="SM00875">
    <property type="entry name" value="BACK"/>
    <property type="match status" value="1"/>
</dbReference>
<protein>
    <recommendedName>
        <fullName evidence="6">BTB domain-containing protein</fullName>
    </recommendedName>
</protein>
<evidence type="ECO:0000256" key="3">
    <source>
        <dbReference type="ARBA" id="ARBA00022490"/>
    </source>
</evidence>
<dbReference type="InterPro" id="IPR012983">
    <property type="entry name" value="PHR"/>
</dbReference>
<evidence type="ECO:0000259" key="6">
    <source>
        <dbReference type="PROSITE" id="PS50097"/>
    </source>
</evidence>
<dbReference type="OrthoDB" id="636773at2759"/>
<dbReference type="PANTHER" id="PTHR45774">
    <property type="entry name" value="BTB/POZ DOMAIN-CONTAINING"/>
    <property type="match status" value="1"/>
</dbReference>
<dbReference type="InterPro" id="IPR011333">
    <property type="entry name" value="SKP1/BTB/POZ_sf"/>
</dbReference>
<dbReference type="Gene3D" id="2.60.120.820">
    <property type="entry name" value="PHR domain"/>
    <property type="match status" value="1"/>
</dbReference>
<organism evidence="7 8">
    <name type="scientific">Exaiptasia diaphana</name>
    <name type="common">Tropical sea anemone</name>
    <name type="synonym">Aiptasia pulchella</name>
    <dbReference type="NCBI Taxonomy" id="2652724"/>
    <lineage>
        <taxon>Eukaryota</taxon>
        <taxon>Metazoa</taxon>
        <taxon>Cnidaria</taxon>
        <taxon>Anthozoa</taxon>
        <taxon>Hexacorallia</taxon>
        <taxon>Actiniaria</taxon>
        <taxon>Aiptasiidae</taxon>
        <taxon>Exaiptasia</taxon>
    </lineage>
</organism>
<name>A0A913XYG0_EXADI</name>
<dbReference type="SMART" id="SM00225">
    <property type="entry name" value="BTB"/>
    <property type="match status" value="1"/>
</dbReference>
<dbReference type="Gene3D" id="1.25.40.420">
    <property type="match status" value="1"/>
</dbReference>
<evidence type="ECO:0000256" key="5">
    <source>
        <dbReference type="SAM" id="MobiDB-lite"/>
    </source>
</evidence>
<dbReference type="PANTHER" id="PTHR45774:SF3">
    <property type="entry name" value="BTB (POZ) DOMAIN-CONTAINING 2B-RELATED"/>
    <property type="match status" value="1"/>
</dbReference>
<dbReference type="GO" id="GO:0022008">
    <property type="term" value="P:neurogenesis"/>
    <property type="evidence" value="ECO:0007669"/>
    <property type="project" value="TreeGrafter"/>
</dbReference>
<evidence type="ECO:0000256" key="2">
    <source>
        <dbReference type="ARBA" id="ARBA00004906"/>
    </source>
</evidence>
<dbReference type="Pfam" id="PF08005">
    <property type="entry name" value="PHR"/>
    <property type="match status" value="1"/>
</dbReference>